<sequence>MRGAVPDLISAVPVATRLPGVLLDDDLFVRFASAFDQTFAPVYSTLDCLQAYVDPALAPDDFLQWLTGWVGLEPDERWSTERTRTVIASMASVHRWRGTVRGVREAVQLVVDGEVEVTESGGVVASLTPGTTPPGDARPWLHVLVRVADASAVDVRGLDAVVGNVKPAHVPHTCEIQEVDQ</sequence>
<accession>A0A5C5BB62</accession>
<comment type="caution">
    <text evidence="1">The sequence shown here is derived from an EMBL/GenBank/DDBJ whole genome shotgun (WGS) entry which is preliminary data.</text>
</comment>
<keyword evidence="2" id="KW-1185">Reference proteome</keyword>
<dbReference type="InterPro" id="IPR011748">
    <property type="entry name" value="Unchr_phage_tail-like"/>
</dbReference>
<dbReference type="AlphaFoldDB" id="A0A5C5BB62"/>
<reference evidence="1 2" key="1">
    <citation type="submission" date="2019-06" db="EMBL/GenBank/DDBJ databases">
        <title>Draft genome sequence of Miniimonas arenae KCTC 19750T isolated from sea sand.</title>
        <authorList>
            <person name="Park S.-J."/>
        </authorList>
    </citation>
    <scope>NUCLEOTIDE SEQUENCE [LARGE SCALE GENOMIC DNA]</scope>
    <source>
        <strain evidence="1 2">KCTC 19750</strain>
    </source>
</reference>
<dbReference type="NCBIfam" id="TIGR02242">
    <property type="entry name" value="tail_TIGR02242"/>
    <property type="match status" value="1"/>
</dbReference>
<evidence type="ECO:0000313" key="2">
    <source>
        <dbReference type="Proteomes" id="UP000313849"/>
    </source>
</evidence>
<dbReference type="RefSeq" id="WP_139987406.1">
    <property type="nucleotide sequence ID" value="NZ_VENP01000053.1"/>
</dbReference>
<dbReference type="Proteomes" id="UP000313849">
    <property type="component" value="Unassembled WGS sequence"/>
</dbReference>
<proteinExistence type="predicted"/>
<name>A0A5C5BB62_9MICO</name>
<protein>
    <submittedName>
        <fullName evidence="1">Phage tail protein</fullName>
    </submittedName>
</protein>
<organism evidence="1 2">
    <name type="scientific">Miniimonas arenae</name>
    <dbReference type="NCBI Taxonomy" id="676201"/>
    <lineage>
        <taxon>Bacteria</taxon>
        <taxon>Bacillati</taxon>
        <taxon>Actinomycetota</taxon>
        <taxon>Actinomycetes</taxon>
        <taxon>Micrococcales</taxon>
        <taxon>Beutenbergiaceae</taxon>
        <taxon>Miniimonas</taxon>
    </lineage>
</organism>
<dbReference type="Pfam" id="PF09684">
    <property type="entry name" value="Tail_P2_I"/>
    <property type="match status" value="1"/>
</dbReference>
<dbReference type="InterPro" id="IPR006521">
    <property type="entry name" value="Tail_protein_I"/>
</dbReference>
<dbReference type="EMBL" id="VENP01000053">
    <property type="protein sequence ID" value="TNU73292.1"/>
    <property type="molecule type" value="Genomic_DNA"/>
</dbReference>
<dbReference type="OrthoDB" id="370073at2"/>
<evidence type="ECO:0000313" key="1">
    <source>
        <dbReference type="EMBL" id="TNU73292.1"/>
    </source>
</evidence>
<gene>
    <name evidence="1" type="ORF">FH969_12090</name>
</gene>